<organism evidence="2 3">
    <name type="scientific">Pyrus ussuriensis x Pyrus communis</name>
    <dbReference type="NCBI Taxonomy" id="2448454"/>
    <lineage>
        <taxon>Eukaryota</taxon>
        <taxon>Viridiplantae</taxon>
        <taxon>Streptophyta</taxon>
        <taxon>Embryophyta</taxon>
        <taxon>Tracheophyta</taxon>
        <taxon>Spermatophyta</taxon>
        <taxon>Magnoliopsida</taxon>
        <taxon>eudicotyledons</taxon>
        <taxon>Gunneridae</taxon>
        <taxon>Pentapetalae</taxon>
        <taxon>rosids</taxon>
        <taxon>fabids</taxon>
        <taxon>Rosales</taxon>
        <taxon>Rosaceae</taxon>
        <taxon>Amygdaloideae</taxon>
        <taxon>Maleae</taxon>
        <taxon>Pyrus</taxon>
    </lineage>
</organism>
<accession>A0A5N5FS57</accession>
<reference evidence="2 3" key="1">
    <citation type="submission" date="2019-09" db="EMBL/GenBank/DDBJ databases">
        <authorList>
            <person name="Ou C."/>
        </authorList>
    </citation>
    <scope>NUCLEOTIDE SEQUENCE [LARGE SCALE GENOMIC DNA]</scope>
    <source>
        <strain evidence="2">S2</strain>
        <tissue evidence="2">Leaf</tissue>
    </source>
</reference>
<comment type="caution">
    <text evidence="2">The sequence shown here is derived from an EMBL/GenBank/DDBJ whole genome shotgun (WGS) entry which is preliminary data.</text>
</comment>
<keyword evidence="3" id="KW-1185">Reference proteome</keyword>
<reference evidence="2 3" key="2">
    <citation type="submission" date="2019-11" db="EMBL/GenBank/DDBJ databases">
        <title>A de novo genome assembly of a pear dwarfing rootstock.</title>
        <authorList>
            <person name="Wang F."/>
            <person name="Wang J."/>
            <person name="Li S."/>
            <person name="Zhang Y."/>
            <person name="Fang M."/>
            <person name="Ma L."/>
            <person name="Zhao Y."/>
            <person name="Jiang S."/>
        </authorList>
    </citation>
    <scope>NUCLEOTIDE SEQUENCE [LARGE SCALE GENOMIC DNA]</scope>
    <source>
        <strain evidence="2">S2</strain>
        <tissue evidence="2">Leaf</tissue>
    </source>
</reference>
<evidence type="ECO:0000313" key="2">
    <source>
        <dbReference type="EMBL" id="KAB2604431.1"/>
    </source>
</evidence>
<evidence type="ECO:0000256" key="1">
    <source>
        <dbReference type="SAM" id="MobiDB-lite"/>
    </source>
</evidence>
<sequence>MMTTLHGSTYLHLVDLMAFLQEGSMALHEETFQLHFRGDSQCSTIGSHHIHFHGDAQSSFRHGSRSSSVEGSQAQSQRTIP</sequence>
<feature type="compositionally biased region" description="Polar residues" evidence="1">
    <location>
        <begin position="69"/>
        <end position="81"/>
    </location>
</feature>
<gene>
    <name evidence="2" type="ORF">D8674_042109</name>
</gene>
<proteinExistence type="predicted"/>
<dbReference type="Proteomes" id="UP000327157">
    <property type="component" value="Unassembled WGS sequence"/>
</dbReference>
<feature type="region of interest" description="Disordered" evidence="1">
    <location>
        <begin position="55"/>
        <end position="81"/>
    </location>
</feature>
<dbReference type="AlphaFoldDB" id="A0A5N5FS57"/>
<name>A0A5N5FS57_9ROSA</name>
<protein>
    <submittedName>
        <fullName evidence="2">Uncharacterized protein</fullName>
    </submittedName>
</protein>
<dbReference type="EMBL" id="SMOL01000621">
    <property type="protein sequence ID" value="KAB2604431.1"/>
    <property type="molecule type" value="Genomic_DNA"/>
</dbReference>
<feature type="compositionally biased region" description="Low complexity" evidence="1">
    <location>
        <begin position="58"/>
        <end position="68"/>
    </location>
</feature>
<evidence type="ECO:0000313" key="3">
    <source>
        <dbReference type="Proteomes" id="UP000327157"/>
    </source>
</evidence>